<dbReference type="InterPro" id="IPR000053">
    <property type="entry name" value="Thymidine/pyrmidine_PPase"/>
</dbReference>
<dbReference type="Gene3D" id="3.40.1030.10">
    <property type="entry name" value="Nucleoside phosphorylase/phosphoribosyltransferase catalytic domain"/>
    <property type="match status" value="1"/>
</dbReference>
<dbReference type="InterPro" id="IPR000312">
    <property type="entry name" value="Glycosyl_Trfase_fam3"/>
</dbReference>
<accession>A0A0F8ZEJ9</accession>
<dbReference type="Gene3D" id="3.90.1170.30">
    <property type="entry name" value="Pyrimidine nucleoside phosphorylase-like, C-terminal domain"/>
    <property type="match status" value="1"/>
</dbReference>
<dbReference type="GO" id="GO:0005829">
    <property type="term" value="C:cytosol"/>
    <property type="evidence" value="ECO:0007669"/>
    <property type="project" value="TreeGrafter"/>
</dbReference>
<evidence type="ECO:0000313" key="4">
    <source>
        <dbReference type="EMBL" id="KKK92203.1"/>
    </source>
</evidence>
<reference evidence="4" key="1">
    <citation type="journal article" date="2015" name="Nature">
        <title>Complex archaea that bridge the gap between prokaryotes and eukaryotes.</title>
        <authorList>
            <person name="Spang A."/>
            <person name="Saw J.H."/>
            <person name="Jorgensen S.L."/>
            <person name="Zaremba-Niedzwiedzka K."/>
            <person name="Martijn J."/>
            <person name="Lind A.E."/>
            <person name="van Eijk R."/>
            <person name="Schleper C."/>
            <person name="Guy L."/>
            <person name="Ettema T.J."/>
        </authorList>
    </citation>
    <scope>NUCLEOTIDE SEQUENCE</scope>
</reference>
<organism evidence="4">
    <name type="scientific">marine sediment metagenome</name>
    <dbReference type="NCBI Taxonomy" id="412755"/>
    <lineage>
        <taxon>unclassified sequences</taxon>
        <taxon>metagenomes</taxon>
        <taxon>ecological metagenomes</taxon>
    </lineage>
</organism>
<name>A0A0F8ZEJ9_9ZZZZ</name>
<dbReference type="PANTHER" id="PTHR10515">
    <property type="entry name" value="THYMIDINE PHOSPHORYLASE"/>
    <property type="match status" value="1"/>
</dbReference>
<protein>
    <recommendedName>
        <fullName evidence="3">Pyrimidine nucleoside phosphorylase C-terminal domain-containing protein</fullName>
    </recommendedName>
</protein>
<evidence type="ECO:0000256" key="1">
    <source>
        <dbReference type="ARBA" id="ARBA00022676"/>
    </source>
</evidence>
<evidence type="ECO:0000259" key="3">
    <source>
        <dbReference type="SMART" id="SM00941"/>
    </source>
</evidence>
<dbReference type="GO" id="GO:0006206">
    <property type="term" value="P:pyrimidine nucleobase metabolic process"/>
    <property type="evidence" value="ECO:0007669"/>
    <property type="project" value="InterPro"/>
</dbReference>
<keyword evidence="2" id="KW-0808">Transferase</keyword>
<dbReference type="Pfam" id="PF07831">
    <property type="entry name" value="PYNP_C"/>
    <property type="match status" value="1"/>
</dbReference>
<dbReference type="NCBIfam" id="NF004490">
    <property type="entry name" value="PRK05820.1"/>
    <property type="match status" value="1"/>
</dbReference>
<dbReference type="SMART" id="SM00941">
    <property type="entry name" value="PYNP_C"/>
    <property type="match status" value="1"/>
</dbReference>
<dbReference type="SUPFAM" id="SSF54680">
    <property type="entry name" value="Pyrimidine nucleoside phosphorylase C-terminal domain"/>
    <property type="match status" value="1"/>
</dbReference>
<evidence type="ECO:0000256" key="2">
    <source>
        <dbReference type="ARBA" id="ARBA00022679"/>
    </source>
</evidence>
<feature type="non-terminal residue" evidence="4">
    <location>
        <position position="1"/>
    </location>
</feature>
<dbReference type="InterPro" id="IPR036566">
    <property type="entry name" value="PYNP-like_C_sf"/>
</dbReference>
<feature type="domain" description="Pyrimidine nucleoside phosphorylase C-terminal" evidence="3">
    <location>
        <begin position="174"/>
        <end position="247"/>
    </location>
</feature>
<dbReference type="AlphaFoldDB" id="A0A0F8ZEJ9"/>
<dbReference type="PANTHER" id="PTHR10515:SF0">
    <property type="entry name" value="THYMIDINE PHOSPHORYLASE"/>
    <property type="match status" value="1"/>
</dbReference>
<keyword evidence="1" id="KW-0328">Glycosyltransferase</keyword>
<dbReference type="InterPro" id="IPR035902">
    <property type="entry name" value="Nuc_phospho_transferase"/>
</dbReference>
<dbReference type="GO" id="GO:0009032">
    <property type="term" value="F:thymidine phosphorylase activity"/>
    <property type="evidence" value="ECO:0007669"/>
    <property type="project" value="TreeGrafter"/>
</dbReference>
<dbReference type="GO" id="GO:0004645">
    <property type="term" value="F:1,4-alpha-oligoglucan phosphorylase activity"/>
    <property type="evidence" value="ECO:0007669"/>
    <property type="project" value="InterPro"/>
</dbReference>
<gene>
    <name evidence="4" type="ORF">LCGC14_2705270</name>
</gene>
<dbReference type="EMBL" id="LAZR01048320">
    <property type="protein sequence ID" value="KKK92203.1"/>
    <property type="molecule type" value="Genomic_DNA"/>
</dbReference>
<dbReference type="SUPFAM" id="SSF52418">
    <property type="entry name" value="Nucleoside phosphorylase/phosphoribosyltransferase catalytic domain"/>
    <property type="match status" value="1"/>
</dbReference>
<dbReference type="Pfam" id="PF00591">
    <property type="entry name" value="Glycos_transf_3"/>
    <property type="match status" value="1"/>
</dbReference>
<sequence>STVESIPLIASSIMSKKIASGLDSLVLDVKTGNGAFLKDFNQSISLAKQMIEIGKGMQKDVVALITDMNQPLGKMVGNATEVVECIETLKGEGPNDLVELTVTIGAHMLKLAKICDNLDTGKEMLHKALKNGKAYETFTKMVIQQGGDEGCLSDMKNKAISKNVREVLAANDGYVNTIDTYKMGTAARILGAGRDKNDKIDHSVGYEVLAKLGDSIGHKQPLVKIFYNDENRYNQAESLIKDAYKISSEPSHIPPLIYEVLDDKYYGKTSSGPLKFSSSSLVSILG</sequence>
<dbReference type="InterPro" id="IPR013102">
    <property type="entry name" value="PYNP_C"/>
</dbReference>
<proteinExistence type="predicted"/>
<comment type="caution">
    <text evidence="4">The sequence shown here is derived from an EMBL/GenBank/DDBJ whole genome shotgun (WGS) entry which is preliminary data.</text>
</comment>
<dbReference type="GO" id="GO:0006213">
    <property type="term" value="P:pyrimidine nucleoside metabolic process"/>
    <property type="evidence" value="ECO:0007669"/>
    <property type="project" value="InterPro"/>
</dbReference>